<comment type="caution">
    <text evidence="2">The sequence shown here is derived from an EMBL/GenBank/DDBJ whole genome shotgun (WGS) entry which is preliminary data.</text>
</comment>
<evidence type="ECO:0000256" key="1">
    <source>
        <dbReference type="SAM" id="MobiDB-lite"/>
    </source>
</evidence>
<feature type="region of interest" description="Disordered" evidence="1">
    <location>
        <begin position="539"/>
        <end position="558"/>
    </location>
</feature>
<feature type="non-terminal residue" evidence="2">
    <location>
        <position position="1"/>
    </location>
</feature>
<dbReference type="EMBL" id="JAIRAU010000001">
    <property type="protein sequence ID" value="MBZ5708827.1"/>
    <property type="molecule type" value="Genomic_DNA"/>
</dbReference>
<organism evidence="2 3">
    <name type="scientific">Nannocystis pusilla</name>
    <dbReference type="NCBI Taxonomy" id="889268"/>
    <lineage>
        <taxon>Bacteria</taxon>
        <taxon>Pseudomonadati</taxon>
        <taxon>Myxococcota</taxon>
        <taxon>Polyangia</taxon>
        <taxon>Nannocystales</taxon>
        <taxon>Nannocystaceae</taxon>
        <taxon>Nannocystis</taxon>
    </lineage>
</organism>
<reference evidence="2" key="1">
    <citation type="submission" date="2021-08" db="EMBL/GenBank/DDBJ databases">
        <authorList>
            <person name="Stevens D.C."/>
        </authorList>
    </citation>
    <scope>NUCLEOTIDE SEQUENCE</scope>
    <source>
        <strain evidence="2">DSM 53165</strain>
    </source>
</reference>
<sequence length="558" mass="61501">DDVPLSLHILGDDDEPLATRARLGLPSSATATWTPDAAGEYTIAVVHDGVAIACRKVQVVTTPPERPPFAPKGRAWPVERAWTPAEEALYSAWLRELFAAPRGDAAGFARLDQATGDPARNLLHDALGLREDDLDQAVALRLKPDGADLPYVVRAYWSWKRRLPFAYRKCQRGGDGKAPRCGDARTNLDPGPGFTMQATELARVQRFLFRNIGWGVHAGNARTALGDSSADLYPVRLDLRGLRPGAVYTDPHGHIFLVVDLLPAEGDERGTLLAVDGNPDGSIARRRFWEGAFLWDPDPAHGGTGFKRFRPIVRRDGGKLVQLSDAEILESADLGDIWTGHAELPGVSFYDAVVALVDAPPWDPSQIQREAVAALAELARDRVEPVARGVEYARERKRPITMPSGWEVFEATGAWESYSTPGRDLRLLIALDAVRRLPDRVRERPNLYVTNGDPEARAAALADELAALLRDPQHAITYTRSDGSPWTVSLHDLVDREAALERAYNPNDCPELRWGAPDGSDELATCSFRAPADQHARMEAYRGWLHQRRPPKRGDKSP</sequence>
<evidence type="ECO:0000313" key="2">
    <source>
        <dbReference type="EMBL" id="MBZ5708827.1"/>
    </source>
</evidence>
<evidence type="ECO:0000313" key="3">
    <source>
        <dbReference type="Proteomes" id="UP001139031"/>
    </source>
</evidence>
<gene>
    <name evidence="2" type="ORF">K7C98_06135</name>
</gene>
<name>A0ABS7TL10_9BACT</name>
<proteinExistence type="predicted"/>
<dbReference type="RefSeq" id="WP_224190591.1">
    <property type="nucleotide sequence ID" value="NZ_JAIRAU010000001.1"/>
</dbReference>
<accession>A0ABS7TL10</accession>
<dbReference type="Proteomes" id="UP001139031">
    <property type="component" value="Unassembled WGS sequence"/>
</dbReference>
<keyword evidence="3" id="KW-1185">Reference proteome</keyword>
<protein>
    <submittedName>
        <fullName evidence="2">Uncharacterized protein</fullName>
    </submittedName>
</protein>